<dbReference type="OrthoDB" id="9770528at2"/>
<dbReference type="AlphaFoldDB" id="A0A1D7UXR7"/>
<dbReference type="GO" id="GO:0005976">
    <property type="term" value="P:polysaccharide metabolic process"/>
    <property type="evidence" value="ECO:0007669"/>
    <property type="project" value="TreeGrafter"/>
</dbReference>
<dbReference type="InterPro" id="IPR008391">
    <property type="entry name" value="AXE1_dom"/>
</dbReference>
<dbReference type="EMBL" id="CP015217">
    <property type="protein sequence ID" value="AOP34355.1"/>
    <property type="molecule type" value="Genomic_DNA"/>
</dbReference>
<accession>A0A1D7UXR7</accession>
<dbReference type="KEGG" id="laj:A0128_11140"/>
<dbReference type="Gene3D" id="3.40.50.1820">
    <property type="entry name" value="alpha/beta hydrolase"/>
    <property type="match status" value="1"/>
</dbReference>
<protein>
    <submittedName>
        <fullName evidence="3">Acetylesterase</fullName>
    </submittedName>
</protein>
<dbReference type="GO" id="GO:0052689">
    <property type="term" value="F:carboxylic ester hydrolase activity"/>
    <property type="evidence" value="ECO:0007669"/>
    <property type="project" value="TreeGrafter"/>
</dbReference>
<organism evidence="3 4">
    <name type="scientific">Leptospira tipperaryensis</name>
    <dbReference type="NCBI Taxonomy" id="2564040"/>
    <lineage>
        <taxon>Bacteria</taxon>
        <taxon>Pseudomonadati</taxon>
        <taxon>Spirochaetota</taxon>
        <taxon>Spirochaetia</taxon>
        <taxon>Leptospirales</taxon>
        <taxon>Leptospiraceae</taxon>
        <taxon>Leptospira</taxon>
    </lineage>
</organism>
<reference evidence="3 4" key="1">
    <citation type="submission" date="2016-04" db="EMBL/GenBank/DDBJ databases">
        <title>Complete genome seqeunce of Leptospira alstonii serovar Room22.</title>
        <authorList>
            <person name="Nally J.E."/>
            <person name="Bayles D.O."/>
            <person name="Hurley D."/>
            <person name="Fanning S."/>
            <person name="McMahon B.J."/>
            <person name="Arent Z."/>
        </authorList>
    </citation>
    <scope>NUCLEOTIDE SEQUENCE [LARGE SCALE GENOMIC DNA]</scope>
    <source>
        <strain evidence="3 4">GWTS #1</strain>
    </source>
</reference>
<dbReference type="Pfam" id="PF05448">
    <property type="entry name" value="AXE1"/>
    <property type="match status" value="1"/>
</dbReference>
<dbReference type="PANTHER" id="PTHR40111:SF1">
    <property type="entry name" value="CEPHALOSPORIN-C DEACETYLASE"/>
    <property type="match status" value="1"/>
</dbReference>
<dbReference type="InterPro" id="IPR029058">
    <property type="entry name" value="AB_hydrolase_fold"/>
</dbReference>
<feature type="domain" description="Acetyl xylan esterase" evidence="2">
    <location>
        <begin position="4"/>
        <end position="302"/>
    </location>
</feature>
<name>A0A1D7UXR7_9LEPT</name>
<evidence type="ECO:0000256" key="1">
    <source>
        <dbReference type="PIRSR" id="PIRSR639069-2"/>
    </source>
</evidence>
<sequence>MAISFDECFQTYPELHSPADLDEFWSEAIRDLKNFPIKKQSKALLKGSIIKETIYDISFQSWQNATITGTLVIPRKRGDLPVVIHFHDYGHERPAIIKGLTETGVAQLIIDLRGHGTQLVRPQLKEGEVADPDWTPGYFTKGLDGKDSFYMKGLYLDVIRAIEFLRLTDGIDGEKIILSGKSLGASLAVFGAAFTNRVKGLILETPNFCNIDDTQLRLEKNWMKEINLQLASSKTKKTAMKKSLAYYDSLNFSKKIKIPTLVSVGLDDKISHPKSVFALFNHMNCDKRMQVYPTEGNEAGLKGEKQNGANLEFVREIFFPE</sequence>
<dbReference type="Proteomes" id="UP000094197">
    <property type="component" value="Chromosome 1"/>
</dbReference>
<evidence type="ECO:0000313" key="4">
    <source>
        <dbReference type="Proteomes" id="UP000094197"/>
    </source>
</evidence>
<evidence type="ECO:0000259" key="2">
    <source>
        <dbReference type="Pfam" id="PF05448"/>
    </source>
</evidence>
<evidence type="ECO:0000313" key="3">
    <source>
        <dbReference type="EMBL" id="AOP34355.1"/>
    </source>
</evidence>
<gene>
    <name evidence="3" type="ORF">A0128_11140</name>
</gene>
<dbReference type="RefSeq" id="WP_069607582.1">
    <property type="nucleotide sequence ID" value="NZ_CP015217.1"/>
</dbReference>
<keyword evidence="4" id="KW-1185">Reference proteome</keyword>
<dbReference type="SUPFAM" id="SSF53474">
    <property type="entry name" value="alpha/beta-Hydrolases"/>
    <property type="match status" value="1"/>
</dbReference>
<dbReference type="InterPro" id="IPR039069">
    <property type="entry name" value="CE7"/>
</dbReference>
<dbReference type="PANTHER" id="PTHR40111">
    <property type="entry name" value="CEPHALOSPORIN-C DEACETYLASE"/>
    <property type="match status" value="1"/>
</dbReference>
<feature type="binding site" evidence="1">
    <location>
        <position position="89"/>
    </location>
    <ligand>
        <name>substrate</name>
    </ligand>
</feature>
<proteinExistence type="predicted"/>